<feature type="transmembrane region" description="Helical" evidence="1">
    <location>
        <begin position="82"/>
        <end position="104"/>
    </location>
</feature>
<dbReference type="InterPro" id="IPR025363">
    <property type="entry name" value="DUF4267"/>
</dbReference>
<dbReference type="EMBL" id="ML996573">
    <property type="protein sequence ID" value="KAF2757500.1"/>
    <property type="molecule type" value="Genomic_DNA"/>
</dbReference>
<keyword evidence="1" id="KW-1133">Transmembrane helix</keyword>
<evidence type="ECO:0000313" key="3">
    <source>
        <dbReference type="Proteomes" id="UP000799437"/>
    </source>
</evidence>
<gene>
    <name evidence="2" type="ORF">EJ05DRAFT_476752</name>
</gene>
<evidence type="ECO:0000313" key="2">
    <source>
        <dbReference type="EMBL" id="KAF2757500.1"/>
    </source>
</evidence>
<organism evidence="2 3">
    <name type="scientific">Pseudovirgaria hyperparasitica</name>
    <dbReference type="NCBI Taxonomy" id="470096"/>
    <lineage>
        <taxon>Eukaryota</taxon>
        <taxon>Fungi</taxon>
        <taxon>Dikarya</taxon>
        <taxon>Ascomycota</taxon>
        <taxon>Pezizomycotina</taxon>
        <taxon>Dothideomycetes</taxon>
        <taxon>Dothideomycetes incertae sedis</taxon>
        <taxon>Acrospermales</taxon>
        <taxon>Acrospermaceae</taxon>
        <taxon>Pseudovirgaria</taxon>
    </lineage>
</organism>
<feature type="transmembrane region" description="Helical" evidence="1">
    <location>
        <begin position="6"/>
        <end position="29"/>
    </location>
</feature>
<keyword evidence="1" id="KW-0812">Transmembrane</keyword>
<evidence type="ECO:0000256" key="1">
    <source>
        <dbReference type="SAM" id="Phobius"/>
    </source>
</evidence>
<reference evidence="2" key="1">
    <citation type="journal article" date="2020" name="Stud. Mycol.">
        <title>101 Dothideomycetes genomes: a test case for predicting lifestyles and emergence of pathogens.</title>
        <authorList>
            <person name="Haridas S."/>
            <person name="Albert R."/>
            <person name="Binder M."/>
            <person name="Bloem J."/>
            <person name="Labutti K."/>
            <person name="Salamov A."/>
            <person name="Andreopoulos B."/>
            <person name="Baker S."/>
            <person name="Barry K."/>
            <person name="Bills G."/>
            <person name="Bluhm B."/>
            <person name="Cannon C."/>
            <person name="Castanera R."/>
            <person name="Culley D."/>
            <person name="Daum C."/>
            <person name="Ezra D."/>
            <person name="Gonzalez J."/>
            <person name="Henrissat B."/>
            <person name="Kuo A."/>
            <person name="Liang C."/>
            <person name="Lipzen A."/>
            <person name="Lutzoni F."/>
            <person name="Magnuson J."/>
            <person name="Mondo S."/>
            <person name="Nolan M."/>
            <person name="Ohm R."/>
            <person name="Pangilinan J."/>
            <person name="Park H.-J."/>
            <person name="Ramirez L."/>
            <person name="Alfaro M."/>
            <person name="Sun H."/>
            <person name="Tritt A."/>
            <person name="Yoshinaga Y."/>
            <person name="Zwiers L.-H."/>
            <person name="Turgeon B."/>
            <person name="Goodwin S."/>
            <person name="Spatafora J."/>
            <person name="Crous P."/>
            <person name="Grigoriev I."/>
        </authorList>
    </citation>
    <scope>NUCLEOTIDE SEQUENCE</scope>
    <source>
        <strain evidence="2">CBS 121739</strain>
    </source>
</reference>
<dbReference type="RefSeq" id="XP_033599951.1">
    <property type="nucleotide sequence ID" value="XM_033744106.1"/>
</dbReference>
<dbReference type="GeneID" id="54485160"/>
<feature type="transmembrane region" description="Helical" evidence="1">
    <location>
        <begin position="50"/>
        <end position="76"/>
    </location>
</feature>
<accession>A0A6A6W6B1</accession>
<sequence>MSSSAFSYATIAASLSGAITVAFGINAILRPESGLQPFELAYPALPADRKVVDALMVIYGVRDVLLGAGVWVAAAFANRKTVGWYTLLIGIMAFTDGLVCKYMVGQGEWNHWGYTPMVLGLGIYMSFF</sequence>
<proteinExistence type="predicted"/>
<dbReference type="Proteomes" id="UP000799437">
    <property type="component" value="Unassembled WGS sequence"/>
</dbReference>
<protein>
    <submittedName>
        <fullName evidence="2">Uncharacterized protein</fullName>
    </submittedName>
</protein>
<dbReference type="OrthoDB" id="5216128at2759"/>
<name>A0A6A6W6B1_9PEZI</name>
<keyword evidence="1" id="KW-0472">Membrane</keyword>
<dbReference type="Pfam" id="PF14087">
    <property type="entry name" value="DUF4267"/>
    <property type="match status" value="1"/>
</dbReference>
<dbReference type="AlphaFoldDB" id="A0A6A6W6B1"/>
<keyword evidence="3" id="KW-1185">Reference proteome</keyword>